<dbReference type="Proteomes" id="UP000278143">
    <property type="component" value="Unassembled WGS sequence"/>
</dbReference>
<proteinExistence type="predicted"/>
<dbReference type="GO" id="GO:0005681">
    <property type="term" value="C:spliceosomal complex"/>
    <property type="evidence" value="ECO:0007669"/>
    <property type="project" value="InterPro"/>
</dbReference>
<name>A0A4P9Z401_9FUNG</name>
<dbReference type="Gene3D" id="3.30.160.60">
    <property type="entry name" value="Classic Zinc Finger"/>
    <property type="match status" value="1"/>
</dbReference>
<keyword evidence="3" id="KW-0862">Zinc</keyword>
<evidence type="ECO:0000256" key="2">
    <source>
        <dbReference type="ARBA" id="ARBA00022771"/>
    </source>
</evidence>
<dbReference type="GO" id="GO:0003676">
    <property type="term" value="F:nucleic acid binding"/>
    <property type="evidence" value="ECO:0007669"/>
    <property type="project" value="InterPro"/>
</dbReference>
<evidence type="ECO:0000256" key="4">
    <source>
        <dbReference type="ARBA" id="ARBA00023242"/>
    </source>
</evidence>
<dbReference type="PANTHER" id="PTHR45986:SF1">
    <property type="entry name" value="ZINC FINGER MATRIN-TYPE PROTEIN 2"/>
    <property type="match status" value="1"/>
</dbReference>
<protein>
    <recommendedName>
        <fullName evidence="6">U1-type domain-containing protein</fullName>
    </recommendedName>
</protein>
<keyword evidence="1" id="KW-0479">Metal-binding</keyword>
<dbReference type="GO" id="GO:0000398">
    <property type="term" value="P:mRNA splicing, via spliceosome"/>
    <property type="evidence" value="ECO:0007669"/>
    <property type="project" value="InterPro"/>
</dbReference>
<dbReference type="AlphaFoldDB" id="A0A4P9Z401"/>
<keyword evidence="8" id="KW-1185">Reference proteome</keyword>
<feature type="compositionally biased region" description="Basic and acidic residues" evidence="5">
    <location>
        <begin position="54"/>
        <end position="65"/>
    </location>
</feature>
<accession>A0A4P9Z401</accession>
<feature type="domain" description="U1-type" evidence="6">
    <location>
        <begin position="128"/>
        <end position="162"/>
    </location>
</feature>
<dbReference type="InterPro" id="IPR003604">
    <property type="entry name" value="Matrin/U1-like-C_Znf_C2H2"/>
</dbReference>
<dbReference type="InterPro" id="IPR022755">
    <property type="entry name" value="Znf_C2H2_jaz"/>
</dbReference>
<dbReference type="PANTHER" id="PTHR45986">
    <property type="entry name" value="ZINC FINGER MATRIN-TYPE PROTEIN 2"/>
    <property type="match status" value="1"/>
</dbReference>
<keyword evidence="4" id="KW-0539">Nucleus</keyword>
<evidence type="ECO:0000256" key="1">
    <source>
        <dbReference type="ARBA" id="ARBA00022723"/>
    </source>
</evidence>
<keyword evidence="2" id="KW-0863">Zinc-finger</keyword>
<dbReference type="OrthoDB" id="30343at2759"/>
<gene>
    <name evidence="7" type="ORF">SYNPS1DRAFT_14409</name>
</gene>
<dbReference type="EMBL" id="KZ989468">
    <property type="protein sequence ID" value="RKP26270.1"/>
    <property type="molecule type" value="Genomic_DNA"/>
</dbReference>
<evidence type="ECO:0000259" key="6">
    <source>
        <dbReference type="SMART" id="SM00451"/>
    </source>
</evidence>
<feature type="compositionally biased region" description="Basic and acidic residues" evidence="5">
    <location>
        <begin position="72"/>
        <end position="88"/>
    </location>
</feature>
<dbReference type="SMART" id="SM00451">
    <property type="entry name" value="ZnF_U1"/>
    <property type="match status" value="1"/>
</dbReference>
<dbReference type="SUPFAM" id="SSF57667">
    <property type="entry name" value="beta-beta-alpha zinc fingers"/>
    <property type="match status" value="1"/>
</dbReference>
<feature type="region of interest" description="Disordered" evidence="5">
    <location>
        <begin position="54"/>
        <end position="88"/>
    </location>
</feature>
<dbReference type="GO" id="GO:0046540">
    <property type="term" value="C:U4/U6 x U5 tri-snRNP complex"/>
    <property type="evidence" value="ECO:0007669"/>
    <property type="project" value="TreeGrafter"/>
</dbReference>
<dbReference type="InterPro" id="IPR036236">
    <property type="entry name" value="Znf_C2H2_sf"/>
</dbReference>
<evidence type="ECO:0000256" key="5">
    <source>
        <dbReference type="SAM" id="MobiDB-lite"/>
    </source>
</evidence>
<evidence type="ECO:0000313" key="7">
    <source>
        <dbReference type="EMBL" id="RKP26270.1"/>
    </source>
</evidence>
<organism evidence="7 8">
    <name type="scientific">Syncephalis pseudoplumigaleata</name>
    <dbReference type="NCBI Taxonomy" id="1712513"/>
    <lineage>
        <taxon>Eukaryota</taxon>
        <taxon>Fungi</taxon>
        <taxon>Fungi incertae sedis</taxon>
        <taxon>Zoopagomycota</taxon>
        <taxon>Zoopagomycotina</taxon>
        <taxon>Zoopagomycetes</taxon>
        <taxon>Zoopagales</taxon>
        <taxon>Piptocephalidaceae</taxon>
        <taxon>Syncephalis</taxon>
    </lineage>
</organism>
<dbReference type="GO" id="GO:0008270">
    <property type="term" value="F:zinc ion binding"/>
    <property type="evidence" value="ECO:0007669"/>
    <property type="project" value="UniProtKB-KW"/>
</dbReference>
<dbReference type="Pfam" id="PF12171">
    <property type="entry name" value="zf-C2H2_jaz"/>
    <property type="match status" value="1"/>
</dbReference>
<evidence type="ECO:0000256" key="3">
    <source>
        <dbReference type="ARBA" id="ARBA00022833"/>
    </source>
</evidence>
<dbReference type="InterPro" id="IPR040107">
    <property type="entry name" value="Snu23"/>
</dbReference>
<sequence length="211" mass="23873">MSSSNFYGQTTSVSLRASACLYCLLSGYVQDTSTRKKWDIDEYRKRAAEREIRERQQIKDDERRKLGLPPKKVRDPAEEEAPKELLKQREGKLNLDARVGKTQIAVSTATTATDETGAPVAKPSGQRQPGFYCETCDCTLKDSISYLDHINGRKHQINMGQIMTVERSTLEQVRARLALLKRKKSQVKKAYGRLLVAMAAHRLMHAADRFG</sequence>
<evidence type="ECO:0000313" key="8">
    <source>
        <dbReference type="Proteomes" id="UP000278143"/>
    </source>
</evidence>
<reference evidence="8" key="1">
    <citation type="journal article" date="2018" name="Nat. Microbiol.">
        <title>Leveraging single-cell genomics to expand the fungal tree of life.</title>
        <authorList>
            <person name="Ahrendt S.R."/>
            <person name="Quandt C.A."/>
            <person name="Ciobanu D."/>
            <person name="Clum A."/>
            <person name="Salamov A."/>
            <person name="Andreopoulos B."/>
            <person name="Cheng J.F."/>
            <person name="Woyke T."/>
            <person name="Pelin A."/>
            <person name="Henrissat B."/>
            <person name="Reynolds N.K."/>
            <person name="Benny G.L."/>
            <person name="Smith M.E."/>
            <person name="James T.Y."/>
            <person name="Grigoriev I.V."/>
        </authorList>
    </citation>
    <scope>NUCLEOTIDE SEQUENCE [LARGE SCALE GENOMIC DNA]</scope>
    <source>
        <strain evidence="8">Benny S71-1</strain>
    </source>
</reference>